<name>A0A1H2DNJ5_9BACT</name>
<keyword evidence="12" id="KW-1185">Reference proteome</keyword>
<dbReference type="CDD" id="cd07185">
    <property type="entry name" value="OmpA_C-like"/>
    <property type="match status" value="1"/>
</dbReference>
<dbReference type="InterPro" id="IPR050330">
    <property type="entry name" value="Bact_OuterMem_StrucFunc"/>
</dbReference>
<protein>
    <submittedName>
        <fullName evidence="11">Chemotaxis protein MotB</fullName>
    </submittedName>
</protein>
<dbReference type="Gene3D" id="3.30.1330.60">
    <property type="entry name" value="OmpA-like domain"/>
    <property type="match status" value="1"/>
</dbReference>
<dbReference type="InterPro" id="IPR025713">
    <property type="entry name" value="MotB-like_N_dom"/>
</dbReference>
<keyword evidence="4 9" id="KW-0812">Transmembrane</keyword>
<evidence type="ECO:0000259" key="10">
    <source>
        <dbReference type="PROSITE" id="PS51123"/>
    </source>
</evidence>
<comment type="similarity">
    <text evidence="2">Belongs to the MotB family.</text>
</comment>
<gene>
    <name evidence="11" type="ORF">SAMN04487931_101267</name>
</gene>
<dbReference type="Pfam" id="PF13677">
    <property type="entry name" value="MotB_plug"/>
    <property type="match status" value="1"/>
</dbReference>
<evidence type="ECO:0000256" key="9">
    <source>
        <dbReference type="SAM" id="Phobius"/>
    </source>
</evidence>
<evidence type="ECO:0000256" key="7">
    <source>
        <dbReference type="PROSITE-ProRule" id="PRU00473"/>
    </source>
</evidence>
<keyword evidence="5 9" id="KW-1133">Transmembrane helix</keyword>
<reference evidence="12" key="1">
    <citation type="submission" date="2016-10" db="EMBL/GenBank/DDBJ databases">
        <authorList>
            <person name="Varghese N."/>
            <person name="Submissions S."/>
        </authorList>
    </citation>
    <scope>NUCLEOTIDE SEQUENCE [LARGE SCALE GENOMIC DNA]</scope>
    <source>
        <strain evidence="12">DSM 3384</strain>
    </source>
</reference>
<dbReference type="AlphaFoldDB" id="A0A1H2DNJ5"/>
<evidence type="ECO:0000256" key="5">
    <source>
        <dbReference type="ARBA" id="ARBA00022989"/>
    </source>
</evidence>
<dbReference type="InterPro" id="IPR036737">
    <property type="entry name" value="OmpA-like_sf"/>
</dbReference>
<dbReference type="Pfam" id="PF00691">
    <property type="entry name" value="OmpA"/>
    <property type="match status" value="1"/>
</dbReference>
<dbReference type="EMBL" id="FNLL01000001">
    <property type="protein sequence ID" value="SDT84470.1"/>
    <property type="molecule type" value="Genomic_DNA"/>
</dbReference>
<proteinExistence type="inferred from homology"/>
<evidence type="ECO:0000313" key="12">
    <source>
        <dbReference type="Proteomes" id="UP000199608"/>
    </source>
</evidence>
<evidence type="ECO:0000256" key="2">
    <source>
        <dbReference type="ARBA" id="ARBA00008914"/>
    </source>
</evidence>
<feature type="region of interest" description="Disordered" evidence="8">
    <location>
        <begin position="1"/>
        <end position="30"/>
    </location>
</feature>
<feature type="transmembrane region" description="Helical" evidence="9">
    <location>
        <begin position="33"/>
        <end position="53"/>
    </location>
</feature>
<sequence>MADDMASEEAEEELTLSAPPSEEKKQQAGAPPWMATFADLVTLLMCFFVLLFAMSTTQQETYKELVKSLRSALGAEAVPEAGIREGLNMHAVPSEEPSENQMIDELGGMIEKEMEDIVSEVRELVLFNKLGGEVSVIKTEDGVVITLSDLLLFSEGGTNLSDKGNDILKKVAAVLSKLAYHVKIKGHTDSFPISSAIFPSNWELSSARASTVVRLLVENGVPPQYISAEGYAHYHPIATNDTAKGRALNRRVEIVYERDSIARQFADMGVGK</sequence>
<feature type="compositionally biased region" description="Acidic residues" evidence="8">
    <location>
        <begin position="1"/>
        <end position="14"/>
    </location>
</feature>
<evidence type="ECO:0000256" key="6">
    <source>
        <dbReference type="ARBA" id="ARBA00023136"/>
    </source>
</evidence>
<dbReference type="GO" id="GO:0005886">
    <property type="term" value="C:plasma membrane"/>
    <property type="evidence" value="ECO:0007669"/>
    <property type="project" value="UniProtKB-SubCell"/>
</dbReference>
<dbReference type="Proteomes" id="UP000199608">
    <property type="component" value="Unassembled WGS sequence"/>
</dbReference>
<evidence type="ECO:0000256" key="3">
    <source>
        <dbReference type="ARBA" id="ARBA00022475"/>
    </source>
</evidence>
<evidence type="ECO:0000256" key="1">
    <source>
        <dbReference type="ARBA" id="ARBA00004162"/>
    </source>
</evidence>
<dbReference type="PANTHER" id="PTHR30329">
    <property type="entry name" value="STATOR ELEMENT OF FLAGELLAR MOTOR COMPLEX"/>
    <property type="match status" value="1"/>
</dbReference>
<feature type="domain" description="OmpA-like" evidence="10">
    <location>
        <begin position="140"/>
        <end position="260"/>
    </location>
</feature>
<dbReference type="InterPro" id="IPR006665">
    <property type="entry name" value="OmpA-like"/>
</dbReference>
<evidence type="ECO:0000313" key="11">
    <source>
        <dbReference type="EMBL" id="SDT84470.1"/>
    </source>
</evidence>
<dbReference type="SUPFAM" id="SSF103088">
    <property type="entry name" value="OmpA-like"/>
    <property type="match status" value="1"/>
</dbReference>
<comment type="subcellular location">
    <subcellularLocation>
        <location evidence="1">Cell membrane</location>
        <topology evidence="1">Single-pass membrane protein</topology>
    </subcellularLocation>
</comment>
<dbReference type="PROSITE" id="PS51123">
    <property type="entry name" value="OMPA_2"/>
    <property type="match status" value="1"/>
</dbReference>
<evidence type="ECO:0000256" key="8">
    <source>
        <dbReference type="SAM" id="MobiDB-lite"/>
    </source>
</evidence>
<accession>A0A1H2DNJ5</accession>
<keyword evidence="3" id="KW-1003">Cell membrane</keyword>
<evidence type="ECO:0000256" key="4">
    <source>
        <dbReference type="ARBA" id="ARBA00022692"/>
    </source>
</evidence>
<dbReference type="RefSeq" id="WP_092229665.1">
    <property type="nucleotide sequence ID" value="NZ_FNLL01000001.1"/>
</dbReference>
<organism evidence="11 12">
    <name type="scientific">Desulfobacula phenolica</name>
    <dbReference type="NCBI Taxonomy" id="90732"/>
    <lineage>
        <taxon>Bacteria</taxon>
        <taxon>Pseudomonadati</taxon>
        <taxon>Thermodesulfobacteriota</taxon>
        <taxon>Desulfobacteria</taxon>
        <taxon>Desulfobacterales</taxon>
        <taxon>Desulfobacteraceae</taxon>
        <taxon>Desulfobacula</taxon>
    </lineage>
</organism>
<dbReference type="PANTHER" id="PTHR30329:SF21">
    <property type="entry name" value="LIPOPROTEIN YIAD-RELATED"/>
    <property type="match status" value="1"/>
</dbReference>
<keyword evidence="6 7" id="KW-0472">Membrane</keyword>